<dbReference type="OrthoDB" id="9814417at2"/>
<reference evidence="15 16" key="1">
    <citation type="submission" date="2018-11" db="EMBL/GenBank/DDBJ databases">
        <title>Photobacterium sp. BEI247 sp. nov., a marine bacterium isolated from Yongle Blue Hole in the South China Sea.</title>
        <authorList>
            <person name="Wang X."/>
        </authorList>
    </citation>
    <scope>NUCLEOTIDE SEQUENCE [LARGE SCALE GENOMIC DNA]</scope>
    <source>
        <strain evidence="16">BEI247</strain>
    </source>
</reference>
<keyword evidence="6 14" id="KW-0812">Transmembrane</keyword>
<keyword evidence="16" id="KW-1185">Reference proteome</keyword>
<dbReference type="UniPathway" id="UPA00834">
    <property type="reaction ID" value="UER00712"/>
</dbReference>
<dbReference type="GO" id="GO:0008495">
    <property type="term" value="F:protoheme IX farnesyltransferase activity"/>
    <property type="evidence" value="ECO:0007669"/>
    <property type="project" value="UniProtKB-UniRule"/>
</dbReference>
<evidence type="ECO:0000256" key="10">
    <source>
        <dbReference type="ARBA" id="ARBA00030253"/>
    </source>
</evidence>
<feature type="transmembrane region" description="Helical" evidence="14">
    <location>
        <begin position="227"/>
        <end position="244"/>
    </location>
</feature>
<feature type="transmembrane region" description="Helical" evidence="14">
    <location>
        <begin position="250"/>
        <end position="267"/>
    </location>
</feature>
<comment type="pathway">
    <text evidence="2 14">Porphyrin-containing compound metabolism; heme O biosynthesis; heme O from protoheme: step 1/1.</text>
</comment>
<dbReference type="PROSITE" id="PS00943">
    <property type="entry name" value="UBIA"/>
    <property type="match status" value="1"/>
</dbReference>
<feature type="transmembrane region" description="Helical" evidence="14">
    <location>
        <begin position="153"/>
        <end position="172"/>
    </location>
</feature>
<dbReference type="GO" id="GO:0005886">
    <property type="term" value="C:plasma membrane"/>
    <property type="evidence" value="ECO:0007669"/>
    <property type="project" value="UniProtKB-SubCell"/>
</dbReference>
<feature type="transmembrane region" description="Helical" evidence="14">
    <location>
        <begin position="127"/>
        <end position="146"/>
    </location>
</feature>
<dbReference type="NCBIfam" id="NF003349">
    <property type="entry name" value="PRK04375.1-2"/>
    <property type="match status" value="1"/>
</dbReference>
<feature type="transmembrane region" description="Helical" evidence="14">
    <location>
        <begin position="100"/>
        <end position="121"/>
    </location>
</feature>
<dbReference type="HAMAP" id="MF_00154">
    <property type="entry name" value="CyoE_CtaB"/>
    <property type="match status" value="1"/>
</dbReference>
<dbReference type="InterPro" id="IPR000537">
    <property type="entry name" value="UbiA_prenyltransferase"/>
</dbReference>
<comment type="function">
    <text evidence="14">Converts heme B (protoheme IX) to heme O by substitution of the vinyl group on carbon 2 of heme B porphyrin ring with a hydroxyethyl farnesyl side group.</text>
</comment>
<feature type="transmembrane region" description="Helical" evidence="14">
    <location>
        <begin position="178"/>
        <end position="199"/>
    </location>
</feature>
<sequence>MAKLQMAGNASLKIVRHRQRVWQDYLTMTKPKVVAMLLLTALVGMCLAVSGIPPLKAVVLGLAGIGLQSAAAAAFNHVLDRRFDAQMARTHHRPLAKGRVETYKAVIFASVLMVAGFVLLWQLNALTAWLTFASLIGYAVVYTVWLKHATPQNIVIGGLAGAAPPLLGWTAVTGQFDPHALLLVMLVFTWTPPHFWALAIHRRDDYAKAGIPMLPVTHGIEFTKTMVLLYTVLLALVGLLPWLTGMSGELYLAGSGLLNLGFIAYAAKLKFADTTGHAWATFKYSIWHLLALFVVLLADHWLLAWWSA</sequence>
<evidence type="ECO:0000256" key="9">
    <source>
        <dbReference type="ARBA" id="ARBA00023136"/>
    </source>
</evidence>
<evidence type="ECO:0000256" key="7">
    <source>
        <dbReference type="ARBA" id="ARBA00022989"/>
    </source>
</evidence>
<evidence type="ECO:0000256" key="2">
    <source>
        <dbReference type="ARBA" id="ARBA00004919"/>
    </source>
</evidence>
<evidence type="ECO:0000256" key="4">
    <source>
        <dbReference type="ARBA" id="ARBA00022475"/>
    </source>
</evidence>
<evidence type="ECO:0000256" key="3">
    <source>
        <dbReference type="ARBA" id="ARBA00012292"/>
    </source>
</evidence>
<evidence type="ECO:0000256" key="1">
    <source>
        <dbReference type="ARBA" id="ARBA00004651"/>
    </source>
</evidence>
<comment type="similarity">
    <text evidence="14">Belongs to the UbiA prenyltransferase family. Protoheme IX farnesyltransferase subfamily.</text>
</comment>
<keyword evidence="7 14" id="KW-1133">Transmembrane helix</keyword>
<feature type="transmembrane region" description="Helical" evidence="14">
    <location>
        <begin position="58"/>
        <end position="79"/>
    </location>
</feature>
<keyword evidence="8 14" id="KW-0350">Heme biosynthesis</keyword>
<evidence type="ECO:0000313" key="16">
    <source>
        <dbReference type="Proteomes" id="UP000287563"/>
    </source>
</evidence>
<dbReference type="EC" id="2.5.1.141" evidence="3 14"/>
<dbReference type="InterPro" id="IPR006369">
    <property type="entry name" value="Protohaem_IX_farnesylTrfase"/>
</dbReference>
<comment type="subcellular location">
    <subcellularLocation>
        <location evidence="1 14">Cell membrane</location>
        <topology evidence="1 14">Multi-pass membrane protein</topology>
    </subcellularLocation>
</comment>
<dbReference type="PANTHER" id="PTHR43448">
    <property type="entry name" value="PROTOHEME IX FARNESYLTRANSFERASE, MITOCHONDRIAL"/>
    <property type="match status" value="1"/>
</dbReference>
<dbReference type="RefSeq" id="WP_128785050.1">
    <property type="nucleotide sequence ID" value="NZ_JAKJSG010000013.1"/>
</dbReference>
<organism evidence="15 16">
    <name type="scientific">Photobacterium chitinilyticum</name>
    <dbReference type="NCBI Taxonomy" id="2485123"/>
    <lineage>
        <taxon>Bacteria</taxon>
        <taxon>Pseudomonadati</taxon>
        <taxon>Pseudomonadota</taxon>
        <taxon>Gammaproteobacteria</taxon>
        <taxon>Vibrionales</taxon>
        <taxon>Vibrionaceae</taxon>
        <taxon>Photobacterium</taxon>
    </lineage>
</organism>
<dbReference type="CDD" id="cd13957">
    <property type="entry name" value="PT_UbiA_Cox10"/>
    <property type="match status" value="1"/>
</dbReference>
<gene>
    <name evidence="14" type="primary">cyoE</name>
    <name evidence="15" type="ORF">EDI28_16960</name>
</gene>
<evidence type="ECO:0000256" key="14">
    <source>
        <dbReference type="HAMAP-Rule" id="MF_00154"/>
    </source>
</evidence>
<dbReference type="EMBL" id="RJLM01000007">
    <property type="protein sequence ID" value="RWX54322.1"/>
    <property type="molecule type" value="Genomic_DNA"/>
</dbReference>
<dbReference type="NCBIfam" id="TIGR01473">
    <property type="entry name" value="cyoE_ctaB"/>
    <property type="match status" value="1"/>
</dbReference>
<keyword evidence="5 14" id="KW-0808">Transferase</keyword>
<dbReference type="Pfam" id="PF01040">
    <property type="entry name" value="UbiA"/>
    <property type="match status" value="1"/>
</dbReference>
<comment type="catalytic activity">
    <reaction evidence="13 14">
        <text>heme b + (2E,6E)-farnesyl diphosphate + H2O = Fe(II)-heme o + diphosphate</text>
        <dbReference type="Rhea" id="RHEA:28070"/>
        <dbReference type="ChEBI" id="CHEBI:15377"/>
        <dbReference type="ChEBI" id="CHEBI:33019"/>
        <dbReference type="ChEBI" id="CHEBI:60344"/>
        <dbReference type="ChEBI" id="CHEBI:60530"/>
        <dbReference type="ChEBI" id="CHEBI:175763"/>
        <dbReference type="EC" id="2.5.1.141"/>
    </reaction>
</comment>
<evidence type="ECO:0000256" key="11">
    <source>
        <dbReference type="ARBA" id="ARBA00040810"/>
    </source>
</evidence>
<proteinExistence type="inferred from homology"/>
<evidence type="ECO:0000256" key="12">
    <source>
        <dbReference type="ARBA" id="ARBA00042475"/>
    </source>
</evidence>
<comment type="caution">
    <text evidence="15">The sequence shown here is derived from an EMBL/GenBank/DDBJ whole genome shotgun (WGS) entry which is preliminary data.</text>
</comment>
<evidence type="ECO:0000256" key="6">
    <source>
        <dbReference type="ARBA" id="ARBA00022692"/>
    </source>
</evidence>
<feature type="transmembrane region" description="Helical" evidence="14">
    <location>
        <begin position="287"/>
        <end position="306"/>
    </location>
</feature>
<dbReference type="PANTHER" id="PTHR43448:SF7">
    <property type="entry name" value="4-HYDROXYBENZOATE SOLANESYLTRANSFERASE"/>
    <property type="match status" value="1"/>
</dbReference>
<dbReference type="Proteomes" id="UP000287563">
    <property type="component" value="Unassembled WGS sequence"/>
</dbReference>
<dbReference type="Gene3D" id="1.10.357.140">
    <property type="entry name" value="UbiA prenyltransferase"/>
    <property type="match status" value="1"/>
</dbReference>
<dbReference type="InterPro" id="IPR030470">
    <property type="entry name" value="UbiA_prenylTrfase_CS"/>
</dbReference>
<evidence type="ECO:0000256" key="13">
    <source>
        <dbReference type="ARBA" id="ARBA00047690"/>
    </source>
</evidence>
<evidence type="ECO:0000256" key="8">
    <source>
        <dbReference type="ARBA" id="ARBA00023133"/>
    </source>
</evidence>
<evidence type="ECO:0000313" key="15">
    <source>
        <dbReference type="EMBL" id="RWX54322.1"/>
    </source>
</evidence>
<name>A0A3S3RZM2_9GAMM</name>
<protein>
    <recommendedName>
        <fullName evidence="11 14">Protoheme IX farnesyltransferase</fullName>
        <ecNumber evidence="3 14">2.5.1.141</ecNumber>
    </recommendedName>
    <alternativeName>
        <fullName evidence="12 14">Heme B farnesyltransferase</fullName>
    </alternativeName>
    <alternativeName>
        <fullName evidence="10 14">Heme O synthase</fullName>
    </alternativeName>
</protein>
<dbReference type="GO" id="GO:0048034">
    <property type="term" value="P:heme O biosynthetic process"/>
    <property type="evidence" value="ECO:0007669"/>
    <property type="project" value="UniProtKB-UniRule"/>
</dbReference>
<dbReference type="FunFam" id="1.10.357.140:FF:000001">
    <property type="entry name" value="Protoheme IX farnesyltransferase"/>
    <property type="match status" value="1"/>
</dbReference>
<dbReference type="AlphaFoldDB" id="A0A3S3RZM2"/>
<comment type="miscellaneous">
    <text evidence="14">Carbon 2 of the heme B porphyrin ring is defined according to the Fischer nomenclature.</text>
</comment>
<keyword evidence="9 14" id="KW-0472">Membrane</keyword>
<dbReference type="InterPro" id="IPR044878">
    <property type="entry name" value="UbiA_sf"/>
</dbReference>
<evidence type="ECO:0000256" key="5">
    <source>
        <dbReference type="ARBA" id="ARBA00022679"/>
    </source>
</evidence>
<keyword evidence="4 14" id="KW-1003">Cell membrane</keyword>
<accession>A0A3S3RZM2</accession>